<gene>
    <name evidence="1" type="ORF">SAMN05421749_103301</name>
</gene>
<proteinExistence type="predicted"/>
<evidence type="ECO:0000313" key="2">
    <source>
        <dbReference type="Proteomes" id="UP000242317"/>
    </source>
</evidence>
<keyword evidence="2" id="KW-1185">Reference proteome</keyword>
<dbReference type="Proteomes" id="UP000242317">
    <property type="component" value="Unassembled WGS sequence"/>
</dbReference>
<organism evidence="1 2">
    <name type="scientific">Acinetobacter marinus</name>
    <dbReference type="NCBI Taxonomy" id="281375"/>
    <lineage>
        <taxon>Bacteria</taxon>
        <taxon>Pseudomonadati</taxon>
        <taxon>Pseudomonadota</taxon>
        <taxon>Gammaproteobacteria</taxon>
        <taxon>Moraxellales</taxon>
        <taxon>Moraxellaceae</taxon>
        <taxon>Acinetobacter</taxon>
    </lineage>
</organism>
<evidence type="ECO:0000313" key="1">
    <source>
        <dbReference type="EMBL" id="SDC16035.1"/>
    </source>
</evidence>
<dbReference type="OrthoDB" id="962841at2"/>
<accession>A0A1G6JCC0</accession>
<sequence length="145" mass="16235">MMILIGIDTGVNTGFAVAIDHGDGKGGQLNEVTSMSITKAMTQVNALIWEHGKDNVRLFIEDARLRTWFTGGKEKAQGAGSVKRDASIWEQWCKENDLQYTMIHPKANATKYNANSFARITGWMGRTNEHGRDAAMLVHRRRTKI</sequence>
<reference evidence="2" key="1">
    <citation type="submission" date="2016-09" db="EMBL/GenBank/DDBJ databases">
        <authorList>
            <person name="Varghese N."/>
            <person name="Submissions S."/>
        </authorList>
    </citation>
    <scope>NUCLEOTIDE SEQUENCE [LARGE SCALE GENOMIC DNA]</scope>
    <source>
        <strain evidence="2">ANC 3699</strain>
    </source>
</reference>
<name>A0A1G6JCC0_9GAMM</name>
<dbReference type="RefSeq" id="WP_092618179.1">
    <property type="nucleotide sequence ID" value="NZ_FMYK01000003.1"/>
</dbReference>
<protein>
    <submittedName>
        <fullName evidence="1">Uncharacterized protein</fullName>
    </submittedName>
</protein>
<dbReference type="EMBL" id="FMYK01000003">
    <property type="protein sequence ID" value="SDC16035.1"/>
    <property type="molecule type" value="Genomic_DNA"/>
</dbReference>
<dbReference type="AlphaFoldDB" id="A0A1G6JCC0"/>